<sequence length="78" mass="8163">MPTVRRLATQPPARRIGVWGDDGGPLTSAQARKIAAALLNAAETSGRSAMNMLNRVRTHGPGQSGSDYVWSGAATSSR</sequence>
<evidence type="ECO:0000313" key="2">
    <source>
        <dbReference type="EMBL" id="BBX72182.1"/>
    </source>
</evidence>
<evidence type="ECO:0000313" key="3">
    <source>
        <dbReference type="Proteomes" id="UP000467236"/>
    </source>
</evidence>
<organism evidence="2 3">
    <name type="scientific">Mycobacterium shinjukuense</name>
    <dbReference type="NCBI Taxonomy" id="398694"/>
    <lineage>
        <taxon>Bacteria</taxon>
        <taxon>Bacillati</taxon>
        <taxon>Actinomycetota</taxon>
        <taxon>Actinomycetes</taxon>
        <taxon>Mycobacteriales</taxon>
        <taxon>Mycobacteriaceae</taxon>
        <taxon>Mycobacterium</taxon>
    </lineage>
</organism>
<name>A0A7I7MJY6_9MYCO</name>
<reference evidence="2 3" key="1">
    <citation type="journal article" date="2019" name="Emerg. Microbes Infect.">
        <title>Comprehensive subspecies identification of 175 nontuberculous mycobacteria species based on 7547 genomic profiles.</title>
        <authorList>
            <person name="Matsumoto Y."/>
            <person name="Kinjo T."/>
            <person name="Motooka D."/>
            <person name="Nabeya D."/>
            <person name="Jung N."/>
            <person name="Uechi K."/>
            <person name="Horii T."/>
            <person name="Iida T."/>
            <person name="Fujita J."/>
            <person name="Nakamura S."/>
        </authorList>
    </citation>
    <scope>NUCLEOTIDE SEQUENCE [LARGE SCALE GENOMIC DNA]</scope>
    <source>
        <strain evidence="2 3">JCM 14233</strain>
    </source>
</reference>
<dbReference type="EMBL" id="AP022575">
    <property type="protein sequence ID" value="BBX72182.1"/>
    <property type="molecule type" value="Genomic_DNA"/>
</dbReference>
<protein>
    <submittedName>
        <fullName evidence="2">Uncharacterized protein</fullName>
    </submittedName>
</protein>
<dbReference type="Proteomes" id="UP000467236">
    <property type="component" value="Chromosome"/>
</dbReference>
<keyword evidence="3" id="KW-1185">Reference proteome</keyword>
<gene>
    <name evidence="2" type="ORF">MSHI_00880</name>
</gene>
<accession>A0A7I7MJY6</accession>
<dbReference type="KEGG" id="mshj:MSHI_00880"/>
<evidence type="ECO:0000256" key="1">
    <source>
        <dbReference type="SAM" id="MobiDB-lite"/>
    </source>
</evidence>
<dbReference type="AlphaFoldDB" id="A0A7I7MJY6"/>
<feature type="region of interest" description="Disordered" evidence="1">
    <location>
        <begin position="56"/>
        <end position="78"/>
    </location>
</feature>
<proteinExistence type="predicted"/>